<sequence>MEKLLQFHATGDRKHRTRNFVRLQETINLLTRRHCFLCFAIAAAFAGHKAQHAPGPDASKTQLSAYPANGEKYSFGITIHAVNEQV</sequence>
<dbReference type="EMBL" id="JAHRWL010000001">
    <property type="protein sequence ID" value="MBV2359616.1"/>
    <property type="molecule type" value="Genomic_DNA"/>
</dbReference>
<evidence type="ECO:0000313" key="2">
    <source>
        <dbReference type="Proteomes" id="UP001166293"/>
    </source>
</evidence>
<proteinExistence type="predicted"/>
<accession>A0ABS6N6H0</accession>
<comment type="caution">
    <text evidence="1">The sequence shown here is derived from an EMBL/GenBank/DDBJ whole genome shotgun (WGS) entry which is preliminary data.</text>
</comment>
<protein>
    <submittedName>
        <fullName evidence="1">Uncharacterized protein</fullName>
    </submittedName>
</protein>
<organism evidence="1 2">
    <name type="scientific">Thalassococcus arenae</name>
    <dbReference type="NCBI Taxonomy" id="2851652"/>
    <lineage>
        <taxon>Bacteria</taxon>
        <taxon>Pseudomonadati</taxon>
        <taxon>Pseudomonadota</taxon>
        <taxon>Alphaproteobacteria</taxon>
        <taxon>Rhodobacterales</taxon>
        <taxon>Roseobacteraceae</taxon>
        <taxon>Thalassococcus</taxon>
    </lineage>
</organism>
<dbReference type="Proteomes" id="UP001166293">
    <property type="component" value="Unassembled WGS sequence"/>
</dbReference>
<keyword evidence="2" id="KW-1185">Reference proteome</keyword>
<name>A0ABS6N6H0_9RHOB</name>
<gene>
    <name evidence="1" type="ORF">KUH32_07510</name>
</gene>
<reference evidence="1" key="1">
    <citation type="submission" date="2021-06" db="EMBL/GenBank/DDBJ databases">
        <title>Thalassococcus sp. CAU 1522 isolated from sea sand, Republic of Korea.</title>
        <authorList>
            <person name="Kim W."/>
        </authorList>
    </citation>
    <scope>NUCLEOTIDE SEQUENCE</scope>
    <source>
        <strain evidence="1">CAU 1522</strain>
    </source>
</reference>
<evidence type="ECO:0000313" key="1">
    <source>
        <dbReference type="EMBL" id="MBV2359616.1"/>
    </source>
</evidence>
<dbReference type="RefSeq" id="WP_217777414.1">
    <property type="nucleotide sequence ID" value="NZ_JAHRWL010000001.1"/>
</dbReference>